<dbReference type="PATRIC" id="fig|1125699.3.peg.2226"/>
<dbReference type="PROSITE" id="PS51257">
    <property type="entry name" value="PROKAR_LIPOPROTEIN"/>
    <property type="match status" value="1"/>
</dbReference>
<dbReference type="RefSeq" id="WP_016526459.1">
    <property type="nucleotide sequence ID" value="NZ_KE332518.1"/>
</dbReference>
<comment type="similarity">
    <text evidence="2">Belongs to the LemA family.</text>
</comment>
<dbReference type="Proteomes" id="UP000014541">
    <property type="component" value="Unassembled WGS sequence"/>
</dbReference>
<dbReference type="HOGENOM" id="CLU_056714_0_0_12"/>
<keyword evidence="3" id="KW-0812">Transmembrane</keyword>
<reference evidence="6 7" key="1">
    <citation type="submission" date="2013-04" db="EMBL/GenBank/DDBJ databases">
        <title>The Genome Sequence of Treponema maltophilum ATCC 51939.</title>
        <authorList>
            <consortium name="The Broad Institute Genomics Platform"/>
            <person name="Earl A."/>
            <person name="Ward D."/>
            <person name="Feldgarden M."/>
            <person name="Gevers D."/>
            <person name="Leonetti C."/>
            <person name="Blanton J.M."/>
            <person name="Dewhirst F.E."/>
            <person name="Izard J."/>
            <person name="Walker B."/>
            <person name="Young S."/>
            <person name="Zeng Q."/>
            <person name="Gargeya S."/>
            <person name="Fitzgerald M."/>
            <person name="Haas B."/>
            <person name="Abouelleil A."/>
            <person name="Allen A.W."/>
            <person name="Alvarado L."/>
            <person name="Arachchi H.M."/>
            <person name="Berlin A.M."/>
            <person name="Chapman S.B."/>
            <person name="Gainer-Dewar J."/>
            <person name="Goldberg J."/>
            <person name="Griggs A."/>
            <person name="Gujja S."/>
            <person name="Hansen M."/>
            <person name="Howarth C."/>
            <person name="Imamovic A."/>
            <person name="Ireland A."/>
            <person name="Larimer J."/>
            <person name="McCowan C."/>
            <person name="Murphy C."/>
            <person name="Pearson M."/>
            <person name="Poon T.W."/>
            <person name="Priest M."/>
            <person name="Roberts A."/>
            <person name="Saif S."/>
            <person name="Shea T."/>
            <person name="Sisk P."/>
            <person name="Sykes S."/>
            <person name="Wortman J."/>
            <person name="Nusbaum C."/>
            <person name="Birren B."/>
        </authorList>
    </citation>
    <scope>NUCLEOTIDE SEQUENCE [LARGE SCALE GENOMIC DNA]</scope>
    <source>
        <strain evidence="6 7">ATCC 51939</strain>
    </source>
</reference>
<dbReference type="EMBL" id="ATFF01000006">
    <property type="protein sequence ID" value="EPF31851.1"/>
    <property type="molecule type" value="Genomic_DNA"/>
</dbReference>
<dbReference type="SUPFAM" id="SSF140478">
    <property type="entry name" value="LemA-like"/>
    <property type="match status" value="1"/>
</dbReference>
<evidence type="ECO:0000256" key="3">
    <source>
        <dbReference type="ARBA" id="ARBA00022692"/>
    </source>
</evidence>
<sequence>MKKSTLTVLVVIGIIVLIVAGACNFYTGTYNSFVTMEEGVKGQWAQVENQYQRRFDLIPNLVATVKGYAAHESQVFTDVSEARAKAGGVMQMSDQLLNDPEAFRRFQEAQASLGGALSRLLSVTEQYPELKANEQFLSLQDQLEGTENRISVERKRFNDAVQQYNREIRLFPKSIIAGMGGFTQKPYFSADEKASVAPTVSF</sequence>
<dbReference type="eggNOG" id="COG1704">
    <property type="taxonomic scope" value="Bacteria"/>
</dbReference>
<dbReference type="InterPro" id="IPR023353">
    <property type="entry name" value="LemA-like_dom_sf"/>
</dbReference>
<evidence type="ECO:0000313" key="7">
    <source>
        <dbReference type="Proteomes" id="UP000014541"/>
    </source>
</evidence>
<comment type="caution">
    <text evidence="6">The sequence shown here is derived from an EMBL/GenBank/DDBJ whole genome shotgun (WGS) entry which is preliminary data.</text>
</comment>
<evidence type="ECO:0000256" key="4">
    <source>
        <dbReference type="ARBA" id="ARBA00022989"/>
    </source>
</evidence>
<evidence type="ECO:0000256" key="5">
    <source>
        <dbReference type="ARBA" id="ARBA00023136"/>
    </source>
</evidence>
<protein>
    <recommendedName>
        <fullName evidence="8">LemA family protein</fullName>
    </recommendedName>
</protein>
<keyword evidence="4" id="KW-1133">Transmembrane helix</keyword>
<dbReference type="OrthoDB" id="9804152at2"/>
<dbReference type="Gene3D" id="1.20.1440.20">
    <property type="entry name" value="LemA-like domain"/>
    <property type="match status" value="1"/>
</dbReference>
<accession>S3K4E6</accession>
<name>S3K4E6_TREMA</name>
<organism evidence="6 7">
    <name type="scientific">Treponema maltophilum ATCC 51939</name>
    <dbReference type="NCBI Taxonomy" id="1125699"/>
    <lineage>
        <taxon>Bacteria</taxon>
        <taxon>Pseudomonadati</taxon>
        <taxon>Spirochaetota</taxon>
        <taxon>Spirochaetia</taxon>
        <taxon>Spirochaetales</taxon>
        <taxon>Treponemataceae</taxon>
        <taxon>Treponema</taxon>
    </lineage>
</organism>
<dbReference type="InterPro" id="IPR007156">
    <property type="entry name" value="MamQ_LemA"/>
</dbReference>
<keyword evidence="5" id="KW-0472">Membrane</keyword>
<evidence type="ECO:0000313" key="6">
    <source>
        <dbReference type="EMBL" id="EPF31851.1"/>
    </source>
</evidence>
<evidence type="ECO:0008006" key="8">
    <source>
        <dbReference type="Google" id="ProtNLM"/>
    </source>
</evidence>
<dbReference type="GO" id="GO:0016020">
    <property type="term" value="C:membrane"/>
    <property type="evidence" value="ECO:0007669"/>
    <property type="project" value="UniProtKB-SubCell"/>
</dbReference>
<comment type="subcellular location">
    <subcellularLocation>
        <location evidence="1">Membrane</location>
        <topology evidence="1">Single-pass membrane protein</topology>
    </subcellularLocation>
</comment>
<dbReference type="PANTHER" id="PTHR34478:SF2">
    <property type="entry name" value="MEMBRANE PROTEIN"/>
    <property type="match status" value="1"/>
</dbReference>
<dbReference type="PANTHER" id="PTHR34478">
    <property type="entry name" value="PROTEIN LEMA"/>
    <property type="match status" value="1"/>
</dbReference>
<proteinExistence type="inferred from homology"/>
<keyword evidence="7" id="KW-1185">Reference proteome</keyword>
<evidence type="ECO:0000256" key="1">
    <source>
        <dbReference type="ARBA" id="ARBA00004167"/>
    </source>
</evidence>
<gene>
    <name evidence="6" type="ORF">HMPREF9194_02206</name>
</gene>
<dbReference type="STRING" id="1125699.HMPREF9194_02206"/>
<evidence type="ECO:0000256" key="2">
    <source>
        <dbReference type="ARBA" id="ARBA00008854"/>
    </source>
</evidence>
<dbReference type="AlphaFoldDB" id="S3K4E6"/>
<dbReference type="Pfam" id="PF04011">
    <property type="entry name" value="LemA"/>
    <property type="match status" value="1"/>
</dbReference>